<dbReference type="EMBL" id="UOET01000006">
    <property type="protein sequence ID" value="VAW26091.1"/>
    <property type="molecule type" value="Genomic_DNA"/>
</dbReference>
<evidence type="ECO:0008006" key="2">
    <source>
        <dbReference type="Google" id="ProtNLM"/>
    </source>
</evidence>
<evidence type="ECO:0000313" key="1">
    <source>
        <dbReference type="EMBL" id="VAW26091.1"/>
    </source>
</evidence>
<gene>
    <name evidence="1" type="ORF">MNBD_BACTEROID07-141</name>
</gene>
<dbReference type="Pfam" id="PF10049">
    <property type="entry name" value="DUF2283"/>
    <property type="match status" value="1"/>
</dbReference>
<dbReference type="PANTHER" id="PTHR37029">
    <property type="entry name" value="SSR1768 PROTEIN"/>
    <property type="match status" value="1"/>
</dbReference>
<proteinExistence type="predicted"/>
<sequence length="64" mass="7330">MKIKYDKEVDVLSIRFSEDKIQESGEDKKGVIIDYDDKGNIVSIEVLNASKKMEHPNSLIYEIA</sequence>
<dbReference type="AlphaFoldDB" id="A0A3B0U510"/>
<name>A0A3B0U510_9ZZZZ</name>
<dbReference type="PANTHER" id="PTHR37029:SF1">
    <property type="entry name" value="SSR1768 PROTEIN"/>
    <property type="match status" value="1"/>
</dbReference>
<protein>
    <recommendedName>
        <fullName evidence="2">DUF2283 domain-containing protein</fullName>
    </recommendedName>
</protein>
<dbReference type="InterPro" id="IPR019270">
    <property type="entry name" value="DUF2283"/>
</dbReference>
<reference evidence="1" key="1">
    <citation type="submission" date="2018-06" db="EMBL/GenBank/DDBJ databases">
        <authorList>
            <person name="Zhirakovskaya E."/>
        </authorList>
    </citation>
    <scope>NUCLEOTIDE SEQUENCE</scope>
</reference>
<accession>A0A3B0U510</accession>
<organism evidence="1">
    <name type="scientific">hydrothermal vent metagenome</name>
    <dbReference type="NCBI Taxonomy" id="652676"/>
    <lineage>
        <taxon>unclassified sequences</taxon>
        <taxon>metagenomes</taxon>
        <taxon>ecological metagenomes</taxon>
    </lineage>
</organism>